<reference evidence="2" key="1">
    <citation type="submission" date="2022-08" db="EMBL/GenBank/DDBJ databases">
        <authorList>
            <consortium name="DOE Joint Genome Institute"/>
            <person name="Min B."/>
            <person name="Riley R."/>
            <person name="Sierra-Patev S."/>
            <person name="Naranjo-Ortiz M."/>
            <person name="Looney B."/>
            <person name="Konkel Z."/>
            <person name="Slot J.C."/>
            <person name="Sakamoto Y."/>
            <person name="Steenwyk J.L."/>
            <person name="Rokas A."/>
            <person name="Carro J."/>
            <person name="Camarero S."/>
            <person name="Ferreira P."/>
            <person name="Molpeceres G."/>
            <person name="Ruiz-Duenas F.J."/>
            <person name="Serrano A."/>
            <person name="Henrissat B."/>
            <person name="Drula E."/>
            <person name="Hughes K.W."/>
            <person name="Mata J.L."/>
            <person name="Ishikawa N.K."/>
            <person name="Vargas-Isla R."/>
            <person name="Ushijima S."/>
            <person name="Smith C.A."/>
            <person name="Ahrendt S."/>
            <person name="Andreopoulos W."/>
            <person name="He G."/>
            <person name="Labutti K."/>
            <person name="Lipzen A."/>
            <person name="Ng V."/>
            <person name="Sandor L."/>
            <person name="Barry K."/>
            <person name="Martinez A.T."/>
            <person name="Xiao Y."/>
            <person name="Gibbons J.G."/>
            <person name="Terashima K."/>
            <person name="Hibbett D.S."/>
            <person name="Grigoriev I.V."/>
        </authorList>
    </citation>
    <scope>NUCLEOTIDE SEQUENCE</scope>
    <source>
        <strain evidence="2">TFB7829</strain>
    </source>
</reference>
<name>A0AA38UN08_9AGAR</name>
<evidence type="ECO:0000313" key="3">
    <source>
        <dbReference type="Proteomes" id="UP001163850"/>
    </source>
</evidence>
<keyword evidence="1" id="KW-0812">Transmembrane</keyword>
<keyword evidence="1" id="KW-1133">Transmembrane helix</keyword>
<evidence type="ECO:0000256" key="1">
    <source>
        <dbReference type="SAM" id="Phobius"/>
    </source>
</evidence>
<feature type="transmembrane region" description="Helical" evidence="1">
    <location>
        <begin position="31"/>
        <end position="54"/>
    </location>
</feature>
<comment type="caution">
    <text evidence="2">The sequence shown here is derived from an EMBL/GenBank/DDBJ whole genome shotgun (WGS) entry which is preliminary data.</text>
</comment>
<sequence length="169" mass="19001">MHNCTAGQFHKLHCRSHFPTQLPTQSDHSHIYILMRFNPVYIMFGLMAAVVYAAPLEPVDDMEISLRAAIRFPDANGLDTIAKKGSPINQRILKFVRTWAKDSNIPGHANIELVHLNTFRGDVDNVEFFFFGVGACKTELCTMTVHKSGSGSVKREKNGQQIYPVIQPM</sequence>
<evidence type="ECO:0000313" key="2">
    <source>
        <dbReference type="EMBL" id="KAJ3980065.1"/>
    </source>
</evidence>
<dbReference type="EMBL" id="MU802231">
    <property type="protein sequence ID" value="KAJ3980065.1"/>
    <property type="molecule type" value="Genomic_DNA"/>
</dbReference>
<organism evidence="2 3">
    <name type="scientific">Lentinula detonsa</name>
    <dbReference type="NCBI Taxonomy" id="2804962"/>
    <lineage>
        <taxon>Eukaryota</taxon>
        <taxon>Fungi</taxon>
        <taxon>Dikarya</taxon>
        <taxon>Basidiomycota</taxon>
        <taxon>Agaricomycotina</taxon>
        <taxon>Agaricomycetes</taxon>
        <taxon>Agaricomycetidae</taxon>
        <taxon>Agaricales</taxon>
        <taxon>Marasmiineae</taxon>
        <taxon>Omphalotaceae</taxon>
        <taxon>Lentinula</taxon>
    </lineage>
</organism>
<keyword evidence="1" id="KW-0472">Membrane</keyword>
<protein>
    <submittedName>
        <fullName evidence="2">Uncharacterized protein</fullName>
    </submittedName>
</protein>
<gene>
    <name evidence="2" type="ORF">F5890DRAFT_789592</name>
</gene>
<dbReference type="Proteomes" id="UP001163850">
    <property type="component" value="Unassembled WGS sequence"/>
</dbReference>
<accession>A0AA38UN08</accession>
<dbReference type="AlphaFoldDB" id="A0AA38UN08"/>
<proteinExistence type="predicted"/>